<organism evidence="3 4">
    <name type="scientific">Kibdelosporangium lantanae</name>
    <dbReference type="NCBI Taxonomy" id="1497396"/>
    <lineage>
        <taxon>Bacteria</taxon>
        <taxon>Bacillati</taxon>
        <taxon>Actinomycetota</taxon>
        <taxon>Actinomycetes</taxon>
        <taxon>Pseudonocardiales</taxon>
        <taxon>Pseudonocardiaceae</taxon>
        <taxon>Kibdelosporangium</taxon>
    </lineage>
</organism>
<evidence type="ECO:0000259" key="2">
    <source>
        <dbReference type="Pfam" id="PF08241"/>
    </source>
</evidence>
<evidence type="ECO:0000256" key="1">
    <source>
        <dbReference type="ARBA" id="ARBA00022679"/>
    </source>
</evidence>
<feature type="domain" description="Methyltransferase type 11" evidence="2">
    <location>
        <begin position="112"/>
        <end position="207"/>
    </location>
</feature>
<proteinExistence type="predicted"/>
<feature type="non-terminal residue" evidence="3">
    <location>
        <position position="295"/>
    </location>
</feature>
<gene>
    <name evidence="3" type="ORF">ACFQ1S_08335</name>
</gene>
<dbReference type="Pfam" id="PF08241">
    <property type="entry name" value="Methyltransf_11"/>
    <property type="match status" value="1"/>
</dbReference>
<dbReference type="Gene3D" id="3.40.50.150">
    <property type="entry name" value="Vaccinia Virus protein VP39"/>
    <property type="match status" value="1"/>
</dbReference>
<keyword evidence="3" id="KW-0489">Methyltransferase</keyword>
<dbReference type="InterPro" id="IPR029063">
    <property type="entry name" value="SAM-dependent_MTases_sf"/>
</dbReference>
<accession>A0ABW3M6A8</accession>
<dbReference type="GO" id="GO:0008168">
    <property type="term" value="F:methyltransferase activity"/>
    <property type="evidence" value="ECO:0007669"/>
    <property type="project" value="UniProtKB-KW"/>
</dbReference>
<dbReference type="SUPFAM" id="SSF53335">
    <property type="entry name" value="S-adenosyl-L-methionine-dependent methyltransferases"/>
    <property type="match status" value="1"/>
</dbReference>
<evidence type="ECO:0000313" key="3">
    <source>
        <dbReference type="EMBL" id="MFD1045581.1"/>
    </source>
</evidence>
<sequence length="295" mass="32766">MAKTKPSAEAAQYIRRVSIVLDRLNGFAMGGKQDDDEVKEVIAALYSGVAATWTLGELWNWGLNDPEIHQQIELLVPGYANFGTDGFSEQLYYYTLRAVPMAAEDFQDKHVLEVGSGVGGGLNFLSRLVGGATFTGVDLSPGAVDRANGSFSRGDRLRFVCGDAESLPFEDDSFDVVINVESSHNYPNLPGFFSEVARVLRPGGHLSVVDIFTDYRTKLFEEAKSDCPRLKWTAENDISELVRPAIRERMAPESYMNKQFAKQRMPLLHRVVGKHCWMAASGAKVLMLRCVEYAR</sequence>
<dbReference type="Proteomes" id="UP001597045">
    <property type="component" value="Unassembled WGS sequence"/>
</dbReference>
<dbReference type="PANTHER" id="PTHR44068:SF1">
    <property type="entry name" value="HYPOTHETICAL LOC100005854"/>
    <property type="match status" value="1"/>
</dbReference>
<reference evidence="4" key="1">
    <citation type="journal article" date="2019" name="Int. J. Syst. Evol. Microbiol.">
        <title>The Global Catalogue of Microorganisms (GCM) 10K type strain sequencing project: providing services to taxonomists for standard genome sequencing and annotation.</title>
        <authorList>
            <consortium name="The Broad Institute Genomics Platform"/>
            <consortium name="The Broad Institute Genome Sequencing Center for Infectious Disease"/>
            <person name="Wu L."/>
            <person name="Ma J."/>
        </authorList>
    </citation>
    <scope>NUCLEOTIDE SEQUENCE [LARGE SCALE GENOMIC DNA]</scope>
    <source>
        <strain evidence="4">JCM 31486</strain>
    </source>
</reference>
<dbReference type="GO" id="GO:0032259">
    <property type="term" value="P:methylation"/>
    <property type="evidence" value="ECO:0007669"/>
    <property type="project" value="UniProtKB-KW"/>
</dbReference>
<keyword evidence="1" id="KW-0808">Transferase</keyword>
<name>A0ABW3M6A8_9PSEU</name>
<dbReference type="PANTHER" id="PTHR44068">
    <property type="entry name" value="ZGC:194242"/>
    <property type="match status" value="1"/>
</dbReference>
<dbReference type="EMBL" id="JBHTIS010000345">
    <property type="protein sequence ID" value="MFD1045581.1"/>
    <property type="molecule type" value="Genomic_DNA"/>
</dbReference>
<evidence type="ECO:0000313" key="4">
    <source>
        <dbReference type="Proteomes" id="UP001597045"/>
    </source>
</evidence>
<dbReference type="InterPro" id="IPR050447">
    <property type="entry name" value="Erg6_SMT_methyltransf"/>
</dbReference>
<dbReference type="InterPro" id="IPR013216">
    <property type="entry name" value="Methyltransf_11"/>
</dbReference>
<dbReference type="CDD" id="cd02440">
    <property type="entry name" value="AdoMet_MTases"/>
    <property type="match status" value="1"/>
</dbReference>
<protein>
    <submittedName>
        <fullName evidence="3">Methyltransferase domain-containing protein</fullName>
    </submittedName>
</protein>
<keyword evidence="4" id="KW-1185">Reference proteome</keyword>
<comment type="caution">
    <text evidence="3">The sequence shown here is derived from an EMBL/GenBank/DDBJ whole genome shotgun (WGS) entry which is preliminary data.</text>
</comment>